<evidence type="ECO:0000313" key="4">
    <source>
        <dbReference type="Proteomes" id="UP001239522"/>
    </source>
</evidence>
<dbReference type="Proteomes" id="UP001239522">
    <property type="component" value="Chromosome"/>
</dbReference>
<feature type="compositionally biased region" description="Basic and acidic residues" evidence="1">
    <location>
        <begin position="370"/>
        <end position="379"/>
    </location>
</feature>
<keyword evidence="4" id="KW-1185">Reference proteome</keyword>
<feature type="compositionally biased region" description="Acidic residues" evidence="1">
    <location>
        <begin position="64"/>
        <end position="76"/>
    </location>
</feature>
<dbReference type="EMBL" id="CP120997">
    <property type="protein sequence ID" value="WLQ34390.1"/>
    <property type="molecule type" value="Genomic_DNA"/>
</dbReference>
<evidence type="ECO:0000256" key="2">
    <source>
        <dbReference type="SAM" id="Phobius"/>
    </source>
</evidence>
<evidence type="ECO:0000313" key="3">
    <source>
        <dbReference type="EMBL" id="WLQ34390.1"/>
    </source>
</evidence>
<gene>
    <name evidence="3" type="ORF">P8A18_13505</name>
</gene>
<proteinExistence type="predicted"/>
<feature type="compositionally biased region" description="Basic and acidic residues" evidence="1">
    <location>
        <begin position="263"/>
        <end position="285"/>
    </location>
</feature>
<keyword evidence="2" id="KW-1133">Transmembrane helix</keyword>
<reference evidence="3 4" key="1">
    <citation type="submission" date="2023-03" db="EMBL/GenBank/DDBJ databases">
        <title>Isolation and description of six Streptomyces strains from soil environments, able to metabolize different microbial glucans.</title>
        <authorList>
            <person name="Widen T."/>
            <person name="Larsbrink J."/>
        </authorList>
    </citation>
    <scope>NUCLEOTIDE SEQUENCE [LARGE SCALE GENOMIC DNA]</scope>
    <source>
        <strain evidence="3 4">Mut1</strain>
    </source>
</reference>
<protein>
    <recommendedName>
        <fullName evidence="5">Integral membrane protein</fullName>
    </recommendedName>
</protein>
<feature type="compositionally biased region" description="Low complexity" evidence="1">
    <location>
        <begin position="331"/>
        <end position="340"/>
    </location>
</feature>
<organism evidence="3 4">
    <name type="scientific">Streptomyces castrisilvae</name>
    <dbReference type="NCBI Taxonomy" id="3033811"/>
    <lineage>
        <taxon>Bacteria</taxon>
        <taxon>Bacillati</taxon>
        <taxon>Actinomycetota</taxon>
        <taxon>Actinomycetes</taxon>
        <taxon>Kitasatosporales</taxon>
        <taxon>Streptomycetaceae</taxon>
        <taxon>Streptomyces</taxon>
    </lineage>
</organism>
<feature type="compositionally biased region" description="Polar residues" evidence="1">
    <location>
        <begin position="321"/>
        <end position="330"/>
    </location>
</feature>
<feature type="region of interest" description="Disordered" evidence="1">
    <location>
        <begin position="59"/>
        <end position="138"/>
    </location>
</feature>
<feature type="transmembrane region" description="Helical" evidence="2">
    <location>
        <begin position="159"/>
        <end position="176"/>
    </location>
</feature>
<dbReference type="InterPro" id="IPR053779">
    <property type="entry name" value="GlpR"/>
</dbReference>
<sequence>MSSSGLIYAVIVGAWAAYLVPMWLRRQDELNEARPTERFSTAIRLLSGRAAMERRYAKGLQERTDDEAAPDADPDVSTDRMESVDVRAFAAPPAHTEARVHDPAGAPERAPRRRRERHAEPAESAAPGPARRRVRPGGIDAERARRAQRLQVLARRRRTTVVLFLVFTLGAIVAAVGGLRFLWAPAVPAVLLSAYIAHLRAHERRRFAFTMDQRRAEVAAQRLRENRPRRHQPAAPAPADADEDSEARHPAPEPAPTVSPQEAGRRALVEQTDHAEWVDQQRERGPVQGDSWEPVPVPLPTYVTAPVAPRATGGVEVGNPETWSAARSSTAEPAQDTATPPAEPAPRRRAPQSRRSRDRGRTPLFDQYEDGDRPRAANE</sequence>
<keyword evidence="2" id="KW-0812">Transmembrane</keyword>
<feature type="compositionally biased region" description="Basic residues" evidence="1">
    <location>
        <begin position="347"/>
        <end position="358"/>
    </location>
</feature>
<feature type="region of interest" description="Disordered" evidence="1">
    <location>
        <begin position="310"/>
        <end position="379"/>
    </location>
</feature>
<name>A0ABY9HIT8_9ACTN</name>
<keyword evidence="2" id="KW-0472">Membrane</keyword>
<feature type="region of interest" description="Disordered" evidence="1">
    <location>
        <begin position="221"/>
        <end position="295"/>
    </location>
</feature>
<accession>A0ABY9HIT8</accession>
<dbReference type="RefSeq" id="WP_306054527.1">
    <property type="nucleotide sequence ID" value="NZ_CP120997.1"/>
</dbReference>
<evidence type="ECO:0008006" key="5">
    <source>
        <dbReference type="Google" id="ProtNLM"/>
    </source>
</evidence>
<dbReference type="NCBIfam" id="NF045516">
    <property type="entry name" value="GlpR"/>
    <property type="match status" value="1"/>
</dbReference>
<evidence type="ECO:0000256" key="1">
    <source>
        <dbReference type="SAM" id="MobiDB-lite"/>
    </source>
</evidence>
<feature type="transmembrane region" description="Helical" evidence="2">
    <location>
        <begin position="6"/>
        <end position="24"/>
    </location>
</feature>